<evidence type="ECO:0000313" key="11">
    <source>
        <dbReference type="Proteomes" id="UP000094336"/>
    </source>
</evidence>
<dbReference type="STRING" id="984486.A0A1E3QJF6"/>
<evidence type="ECO:0000256" key="6">
    <source>
        <dbReference type="ARBA" id="ARBA00023128"/>
    </source>
</evidence>
<keyword evidence="6" id="KW-0496">Mitochondrion</keyword>
<dbReference type="RefSeq" id="XP_018983159.1">
    <property type="nucleotide sequence ID" value="XM_019132198.1"/>
</dbReference>
<dbReference type="PANTHER" id="PTHR33968:SF1">
    <property type="entry name" value="PROTEIN PET100 HOMOLOG, MITOCHONDRIAL"/>
    <property type="match status" value="1"/>
</dbReference>
<dbReference type="PANTHER" id="PTHR33968">
    <property type="entry name" value="PROTEIN PET100 HOMOLOG, MITOCHONDRIAL"/>
    <property type="match status" value="1"/>
</dbReference>
<dbReference type="GeneID" id="30150051"/>
<reference evidence="11" key="1">
    <citation type="submission" date="2016-05" db="EMBL/GenBank/DDBJ databases">
        <title>Comparative genomics of biotechnologically important yeasts.</title>
        <authorList>
            <consortium name="DOE Joint Genome Institute"/>
            <person name="Riley R."/>
            <person name="Haridas S."/>
            <person name="Wolfe K.H."/>
            <person name="Lopes M.R."/>
            <person name="Hittinger C.T."/>
            <person name="Goker M."/>
            <person name="Salamov A."/>
            <person name="Wisecaver J."/>
            <person name="Long T.M."/>
            <person name="Aerts A.L."/>
            <person name="Barry K."/>
            <person name="Choi C."/>
            <person name="Clum A."/>
            <person name="Coughlan A.Y."/>
            <person name="Deshpande S."/>
            <person name="Douglass A.P."/>
            <person name="Hanson S.J."/>
            <person name="Klenk H.-P."/>
            <person name="Labutti K."/>
            <person name="Lapidus A."/>
            <person name="Lindquist E."/>
            <person name="Lipzen A."/>
            <person name="Meier-Kolthoff J.P."/>
            <person name="Ohm R.A."/>
            <person name="Otillar R.P."/>
            <person name="Pangilinan J."/>
            <person name="Peng Y."/>
            <person name="Rokas A."/>
            <person name="Rosa C.A."/>
            <person name="Scheuner C."/>
            <person name="Sibirny A.A."/>
            <person name="Slot J.C."/>
            <person name="Stielow J.B."/>
            <person name="Sun H."/>
            <person name="Kurtzman C.P."/>
            <person name="Blackwell M."/>
            <person name="Grigoriev I.V."/>
            <person name="Jeffries T.W."/>
        </authorList>
    </citation>
    <scope>NUCLEOTIDE SEQUENCE [LARGE SCALE GENOMIC DNA]</scope>
    <source>
        <strain evidence="11">NRRL Y-12698</strain>
    </source>
</reference>
<keyword evidence="11" id="KW-1185">Reference proteome</keyword>
<comment type="similarity">
    <text evidence="8">Belongs to the PET100 family.</text>
</comment>
<name>A0A1E3QJF6_9ASCO</name>
<dbReference type="InterPro" id="IPR018625">
    <property type="entry name" value="Pet100"/>
</dbReference>
<comment type="subcellular location">
    <subcellularLocation>
        <location evidence="1">Membrane</location>
        <topology evidence="1">Single-pass membrane protein</topology>
    </subcellularLocation>
    <subcellularLocation>
        <location evidence="2">Mitochondrion membrane</location>
    </subcellularLocation>
</comment>
<proteinExistence type="inferred from homology"/>
<evidence type="ECO:0000256" key="4">
    <source>
        <dbReference type="ARBA" id="ARBA00022946"/>
    </source>
</evidence>
<evidence type="ECO:0000256" key="7">
    <source>
        <dbReference type="ARBA" id="ARBA00023136"/>
    </source>
</evidence>
<evidence type="ECO:0000256" key="8">
    <source>
        <dbReference type="ARBA" id="ARBA00038077"/>
    </source>
</evidence>
<accession>A0A1E3QJF6</accession>
<dbReference type="Pfam" id="PF09803">
    <property type="entry name" value="Pet100"/>
    <property type="match status" value="1"/>
</dbReference>
<dbReference type="AlphaFoldDB" id="A0A1E3QJF6"/>
<dbReference type="GO" id="GO:0005743">
    <property type="term" value="C:mitochondrial inner membrane"/>
    <property type="evidence" value="ECO:0007669"/>
    <property type="project" value="EnsemblFungi"/>
</dbReference>
<gene>
    <name evidence="10" type="ORF">BABINDRAFT_53677</name>
</gene>
<organism evidence="10 11">
    <name type="scientific">Babjeviella inositovora NRRL Y-12698</name>
    <dbReference type="NCBI Taxonomy" id="984486"/>
    <lineage>
        <taxon>Eukaryota</taxon>
        <taxon>Fungi</taxon>
        <taxon>Dikarya</taxon>
        <taxon>Ascomycota</taxon>
        <taxon>Saccharomycotina</taxon>
        <taxon>Pichiomycetes</taxon>
        <taxon>Serinales incertae sedis</taxon>
        <taxon>Babjeviella</taxon>
    </lineage>
</organism>
<evidence type="ECO:0008006" key="12">
    <source>
        <dbReference type="Google" id="ProtNLM"/>
    </source>
</evidence>
<evidence type="ECO:0000256" key="5">
    <source>
        <dbReference type="ARBA" id="ARBA00022989"/>
    </source>
</evidence>
<keyword evidence="5 9" id="KW-1133">Transmembrane helix</keyword>
<keyword evidence="4" id="KW-0809">Transit peptide</keyword>
<sequence length="98" mass="11573">MSMFRFPKMNRSNLEVFRFSFYLLTPIAVMFWVGIDTDKKFNVPGFWPAPETLNKIPKEPHEIQAELLRMKRADIAKRQRLEEKAKALGISLDDEEEK</sequence>
<dbReference type="OrthoDB" id="18175at2759"/>
<evidence type="ECO:0000256" key="3">
    <source>
        <dbReference type="ARBA" id="ARBA00022692"/>
    </source>
</evidence>
<protein>
    <recommendedName>
        <fullName evidence="12">Protein PET100, mitochondrial</fullName>
    </recommendedName>
</protein>
<keyword evidence="3 9" id="KW-0812">Transmembrane</keyword>
<dbReference type="Proteomes" id="UP000094336">
    <property type="component" value="Unassembled WGS sequence"/>
</dbReference>
<evidence type="ECO:0000313" key="10">
    <source>
        <dbReference type="EMBL" id="ODQ77831.1"/>
    </source>
</evidence>
<evidence type="ECO:0000256" key="2">
    <source>
        <dbReference type="ARBA" id="ARBA00004325"/>
    </source>
</evidence>
<keyword evidence="7 9" id="KW-0472">Membrane</keyword>
<dbReference type="GO" id="GO:0051082">
    <property type="term" value="F:unfolded protein binding"/>
    <property type="evidence" value="ECO:0007669"/>
    <property type="project" value="EnsemblFungi"/>
</dbReference>
<feature type="transmembrane region" description="Helical" evidence="9">
    <location>
        <begin position="16"/>
        <end position="35"/>
    </location>
</feature>
<dbReference type="EMBL" id="KV454438">
    <property type="protein sequence ID" value="ODQ77831.1"/>
    <property type="molecule type" value="Genomic_DNA"/>
</dbReference>
<evidence type="ECO:0000256" key="9">
    <source>
        <dbReference type="SAM" id="Phobius"/>
    </source>
</evidence>
<evidence type="ECO:0000256" key="1">
    <source>
        <dbReference type="ARBA" id="ARBA00004167"/>
    </source>
</evidence>
<dbReference type="GO" id="GO:0033617">
    <property type="term" value="P:mitochondrial respiratory chain complex IV assembly"/>
    <property type="evidence" value="ECO:0007669"/>
    <property type="project" value="EnsemblFungi"/>
</dbReference>